<protein>
    <submittedName>
        <fullName evidence="2">Phasin</fullName>
    </submittedName>
</protein>
<dbReference type="Proteomes" id="UP000199229">
    <property type="component" value="Unassembled WGS sequence"/>
</dbReference>
<feature type="domain" description="Phasin" evidence="1">
    <location>
        <begin position="33"/>
        <end position="114"/>
    </location>
</feature>
<dbReference type="STRING" id="582675.SAMN05192565_10792"/>
<dbReference type="RefSeq" id="WP_091970653.1">
    <property type="nucleotide sequence ID" value="NZ_FOPM01000007.1"/>
</dbReference>
<gene>
    <name evidence="2" type="ORF">SAMN05192565_10792</name>
</gene>
<dbReference type="InterPro" id="IPR018968">
    <property type="entry name" value="Phasin"/>
</dbReference>
<dbReference type="EMBL" id="FOPM01000007">
    <property type="protein sequence ID" value="SFG64177.1"/>
    <property type="molecule type" value="Genomic_DNA"/>
</dbReference>
<organism evidence="2 3">
    <name type="scientific">Methylobacterium gossipiicola</name>
    <dbReference type="NCBI Taxonomy" id="582675"/>
    <lineage>
        <taxon>Bacteria</taxon>
        <taxon>Pseudomonadati</taxon>
        <taxon>Pseudomonadota</taxon>
        <taxon>Alphaproteobacteria</taxon>
        <taxon>Hyphomicrobiales</taxon>
        <taxon>Methylobacteriaceae</taxon>
        <taxon>Methylobacterium</taxon>
    </lineage>
</organism>
<dbReference type="Pfam" id="PF09361">
    <property type="entry name" value="Phasin_2"/>
    <property type="match status" value="1"/>
</dbReference>
<dbReference type="OrthoDB" id="7856369at2"/>
<sequence length="120" mass="12975">MSGQTFEIPTEIRAFAEKSVDQARTAVGSLLGTASKTAEQLQASSKTVQTTVQTAIAKSFDHAQENATATFDFAQKLVRTRDPREAFELQTEFLRSQIASLQTQAKDLGALAQTALRPSA</sequence>
<proteinExistence type="predicted"/>
<accession>A0A1I2TLE1</accession>
<dbReference type="AlphaFoldDB" id="A0A1I2TLE1"/>
<dbReference type="NCBIfam" id="TIGR01985">
    <property type="entry name" value="phasin_2"/>
    <property type="match status" value="1"/>
</dbReference>
<dbReference type="InterPro" id="IPR010234">
    <property type="entry name" value="Phasin_subfam-2"/>
</dbReference>
<reference evidence="3" key="1">
    <citation type="submission" date="2016-10" db="EMBL/GenBank/DDBJ databases">
        <authorList>
            <person name="Varghese N."/>
            <person name="Submissions S."/>
        </authorList>
    </citation>
    <scope>NUCLEOTIDE SEQUENCE [LARGE SCALE GENOMIC DNA]</scope>
    <source>
        <strain evidence="3">Gh-105</strain>
    </source>
</reference>
<keyword evidence="3" id="KW-1185">Reference proteome</keyword>
<evidence type="ECO:0000259" key="1">
    <source>
        <dbReference type="Pfam" id="PF09361"/>
    </source>
</evidence>
<evidence type="ECO:0000313" key="3">
    <source>
        <dbReference type="Proteomes" id="UP000199229"/>
    </source>
</evidence>
<name>A0A1I2TLE1_9HYPH</name>
<evidence type="ECO:0000313" key="2">
    <source>
        <dbReference type="EMBL" id="SFG64177.1"/>
    </source>
</evidence>